<dbReference type="Gene3D" id="1.25.40.10">
    <property type="entry name" value="Tetratricopeptide repeat domain"/>
    <property type="match status" value="1"/>
</dbReference>
<keyword evidence="2" id="KW-0802">TPR repeat</keyword>
<dbReference type="SMART" id="SM00028">
    <property type="entry name" value="TPR"/>
    <property type="match status" value="2"/>
</dbReference>
<dbReference type="InterPro" id="IPR019734">
    <property type="entry name" value="TPR_rpt"/>
</dbReference>
<organism evidence="3 4">
    <name type="scientific">Gimesia aquarii</name>
    <dbReference type="NCBI Taxonomy" id="2527964"/>
    <lineage>
        <taxon>Bacteria</taxon>
        <taxon>Pseudomonadati</taxon>
        <taxon>Planctomycetota</taxon>
        <taxon>Planctomycetia</taxon>
        <taxon>Planctomycetales</taxon>
        <taxon>Planctomycetaceae</taxon>
        <taxon>Gimesia</taxon>
    </lineage>
</organism>
<keyword evidence="1 3" id="KW-0808">Transferase</keyword>
<proteinExistence type="predicted"/>
<dbReference type="EMBL" id="CP037920">
    <property type="protein sequence ID" value="QDT97092.1"/>
    <property type="molecule type" value="Genomic_DNA"/>
</dbReference>
<dbReference type="Gene3D" id="3.40.50.300">
    <property type="entry name" value="P-loop containing nucleotide triphosphate hydrolases"/>
    <property type="match status" value="1"/>
</dbReference>
<dbReference type="SUPFAM" id="SSF52540">
    <property type="entry name" value="P-loop containing nucleoside triphosphate hydrolases"/>
    <property type="match status" value="1"/>
</dbReference>
<dbReference type="InterPro" id="IPR011990">
    <property type="entry name" value="TPR-like_helical_dom_sf"/>
</dbReference>
<gene>
    <name evidence="3" type="ORF">V144x_25630</name>
</gene>
<reference evidence="3 4" key="1">
    <citation type="submission" date="2019-03" db="EMBL/GenBank/DDBJ databases">
        <title>Deep-cultivation of Planctomycetes and their phenomic and genomic characterization uncovers novel biology.</title>
        <authorList>
            <person name="Wiegand S."/>
            <person name="Jogler M."/>
            <person name="Boedeker C."/>
            <person name="Pinto D."/>
            <person name="Vollmers J."/>
            <person name="Rivas-Marin E."/>
            <person name="Kohn T."/>
            <person name="Peeters S.H."/>
            <person name="Heuer A."/>
            <person name="Rast P."/>
            <person name="Oberbeckmann S."/>
            <person name="Bunk B."/>
            <person name="Jeske O."/>
            <person name="Meyerdierks A."/>
            <person name="Storesund J.E."/>
            <person name="Kallscheuer N."/>
            <person name="Luecker S."/>
            <person name="Lage O.M."/>
            <person name="Pohl T."/>
            <person name="Merkel B.J."/>
            <person name="Hornburger P."/>
            <person name="Mueller R.-W."/>
            <person name="Bruemmer F."/>
            <person name="Labrenz M."/>
            <person name="Spormann A.M."/>
            <person name="Op den Camp H."/>
            <person name="Overmann J."/>
            <person name="Amann R."/>
            <person name="Jetten M.S.M."/>
            <person name="Mascher T."/>
            <person name="Medema M.H."/>
            <person name="Devos D.P."/>
            <person name="Kaster A.-K."/>
            <person name="Ovreas L."/>
            <person name="Rohde M."/>
            <person name="Galperin M.Y."/>
            <person name="Jogler C."/>
        </authorList>
    </citation>
    <scope>NUCLEOTIDE SEQUENCE [LARGE SCALE GENOMIC DNA]</scope>
    <source>
        <strain evidence="3 4">V144</strain>
    </source>
</reference>
<dbReference type="PANTHER" id="PTHR12788">
    <property type="entry name" value="PROTEIN-TYROSINE SULFOTRANSFERASE 2"/>
    <property type="match status" value="1"/>
</dbReference>
<dbReference type="Pfam" id="PF13469">
    <property type="entry name" value="Sulfotransfer_3"/>
    <property type="match status" value="1"/>
</dbReference>
<dbReference type="InterPro" id="IPR027417">
    <property type="entry name" value="P-loop_NTPase"/>
</dbReference>
<feature type="repeat" description="TPR" evidence="2">
    <location>
        <begin position="35"/>
        <end position="68"/>
    </location>
</feature>
<evidence type="ECO:0000313" key="3">
    <source>
        <dbReference type="EMBL" id="QDT97092.1"/>
    </source>
</evidence>
<dbReference type="KEGG" id="gaw:V144x_25630"/>
<evidence type="ECO:0000256" key="2">
    <source>
        <dbReference type="PROSITE-ProRule" id="PRU00339"/>
    </source>
</evidence>
<dbReference type="SUPFAM" id="SSF48452">
    <property type="entry name" value="TPR-like"/>
    <property type="match status" value="1"/>
</dbReference>
<dbReference type="PROSITE" id="PS50005">
    <property type="entry name" value="TPR"/>
    <property type="match status" value="2"/>
</dbReference>
<dbReference type="Proteomes" id="UP000318704">
    <property type="component" value="Chromosome"/>
</dbReference>
<evidence type="ECO:0000313" key="4">
    <source>
        <dbReference type="Proteomes" id="UP000318704"/>
    </source>
</evidence>
<name>A0A517VVQ5_9PLAN</name>
<dbReference type="AlphaFoldDB" id="A0A517VVQ5"/>
<protein>
    <submittedName>
        <fullName evidence="3">Sulfotransferase domain protein</fullName>
    </submittedName>
</protein>
<dbReference type="PANTHER" id="PTHR12788:SF10">
    <property type="entry name" value="PROTEIN-TYROSINE SULFOTRANSFERASE"/>
    <property type="match status" value="1"/>
</dbReference>
<dbReference type="InterPro" id="IPR026634">
    <property type="entry name" value="TPST-like"/>
</dbReference>
<evidence type="ECO:0000256" key="1">
    <source>
        <dbReference type="ARBA" id="ARBA00022679"/>
    </source>
</evidence>
<dbReference type="Pfam" id="PF13181">
    <property type="entry name" value="TPR_8"/>
    <property type="match status" value="1"/>
</dbReference>
<sequence length="449" mass="51476">MTNILSEAVKLLQANQAKKAENLLSTYYPANLNNAQFLHLYGLAASDSGDYQSGIERVKKAIALNPNIAEFHHNLAAIYRLVGEFNLSEQHYLTALQIKPDYAEAYFNYSAAKKFTKDDPIVPILEQQLSRSDLSDEDRCFLGFAAGNIFNDIKDYDKAFSYYEVGNRSKNARFDINQFRKEIDQLISVFSARFIQQSAAWGSASQVPVFILGMPRTGTTLVEQILSSHPGVHGAGELPDIASIAGTMRQHATQKSNFPECVTHLPDNIFSGFADAYLRRLRTFDQSAVRIINKMPPNFLYLGLITIMFPEAKVIHCQRHPLDTCLSCYFQRFRRGHDYSFNLKHLGLYYREYERLMEHWRNVLPMKPYELHYSELVANQEAQSRSLIDFIDVSWDERCLNFQENNRPVTTASNLQVRRPMNQSGLDRWKNYDRHLGALREALGISESE</sequence>
<dbReference type="GO" id="GO:0008476">
    <property type="term" value="F:protein-tyrosine sulfotransferase activity"/>
    <property type="evidence" value="ECO:0007669"/>
    <property type="project" value="InterPro"/>
</dbReference>
<feature type="repeat" description="TPR" evidence="2">
    <location>
        <begin position="69"/>
        <end position="102"/>
    </location>
</feature>
<accession>A0A517VVQ5</accession>
<dbReference type="RefSeq" id="WP_144985474.1">
    <property type="nucleotide sequence ID" value="NZ_CP037920.1"/>
</dbReference>